<dbReference type="Proteomes" id="UP000078410">
    <property type="component" value="Unassembled WGS sequence"/>
</dbReference>
<reference evidence="6 7" key="1">
    <citation type="submission" date="2016-04" db="EMBL/GenBank/DDBJ databases">
        <title>ATOL: Assembling a taxonomically balanced genome-scale reconstruction of the evolutionary history of the Enterobacteriaceae.</title>
        <authorList>
            <person name="Plunkett G.III."/>
            <person name="Neeno-Eckwall E.C."/>
            <person name="Glasner J.D."/>
            <person name="Perna N.T."/>
        </authorList>
    </citation>
    <scope>NUCLEOTIDE SEQUENCE [LARGE SCALE GENOMIC DNA]</scope>
    <source>
        <strain evidence="6 7">ATCC 51605</strain>
    </source>
</reference>
<protein>
    <recommendedName>
        <fullName evidence="5">Acetyltransferase</fullName>
        <ecNumber evidence="5">2.3.1.-</ecNumber>
    </recommendedName>
</protein>
<dbReference type="GO" id="GO:0005737">
    <property type="term" value="C:cytoplasm"/>
    <property type="evidence" value="ECO:0007669"/>
    <property type="project" value="InterPro"/>
</dbReference>
<dbReference type="InterPro" id="IPR045304">
    <property type="entry name" value="LbH_SAT"/>
</dbReference>
<evidence type="ECO:0000256" key="5">
    <source>
        <dbReference type="PIRNR" id="PIRNR000441"/>
    </source>
</evidence>
<evidence type="ECO:0000256" key="2">
    <source>
        <dbReference type="ARBA" id="ARBA00022679"/>
    </source>
</evidence>
<gene>
    <name evidence="6" type="ORF">M975_3514</name>
</gene>
<dbReference type="PROSITE" id="PS00101">
    <property type="entry name" value="HEXAPEP_TRANSFERASES"/>
    <property type="match status" value="1"/>
</dbReference>
<comment type="similarity">
    <text evidence="1 5">Belongs to the transferase hexapeptide repeat family.</text>
</comment>
<name>A0A1B7IHI2_9ENTR</name>
<dbReference type="Gene3D" id="2.160.10.10">
    <property type="entry name" value="Hexapeptide repeat proteins"/>
    <property type="match status" value="1"/>
</dbReference>
<evidence type="ECO:0000256" key="1">
    <source>
        <dbReference type="ARBA" id="ARBA00007274"/>
    </source>
</evidence>
<organism evidence="6 7">
    <name type="scientific">Buttiauxella brennerae ATCC 51605</name>
    <dbReference type="NCBI Taxonomy" id="1354251"/>
    <lineage>
        <taxon>Bacteria</taxon>
        <taxon>Pseudomonadati</taxon>
        <taxon>Pseudomonadota</taxon>
        <taxon>Gammaproteobacteria</taxon>
        <taxon>Enterobacterales</taxon>
        <taxon>Enterobacteriaceae</taxon>
        <taxon>Buttiauxella</taxon>
    </lineage>
</organism>
<dbReference type="SUPFAM" id="SSF51161">
    <property type="entry name" value="Trimeric LpxA-like enzymes"/>
    <property type="match status" value="1"/>
</dbReference>
<dbReference type="InterPro" id="IPR001451">
    <property type="entry name" value="Hexapep"/>
</dbReference>
<keyword evidence="3" id="KW-0677">Repeat</keyword>
<accession>A0A1B7IHI2</accession>
<evidence type="ECO:0000313" key="7">
    <source>
        <dbReference type="Proteomes" id="UP000078410"/>
    </source>
</evidence>
<dbReference type="OrthoDB" id="7058950at2"/>
<dbReference type="InterPro" id="IPR018357">
    <property type="entry name" value="Hexapep_transf_CS"/>
</dbReference>
<dbReference type="RefSeq" id="WP_064561192.1">
    <property type="nucleotide sequence ID" value="NZ_LXER01000032.1"/>
</dbReference>
<dbReference type="PATRIC" id="fig|1354251.4.peg.3614"/>
<dbReference type="EC" id="2.3.1.-" evidence="5"/>
<proteinExistence type="inferred from homology"/>
<dbReference type="PANTHER" id="PTHR42811">
    <property type="entry name" value="SERINE ACETYLTRANSFERASE"/>
    <property type="match status" value="1"/>
</dbReference>
<evidence type="ECO:0000256" key="4">
    <source>
        <dbReference type="ARBA" id="ARBA00023315"/>
    </source>
</evidence>
<evidence type="ECO:0000256" key="3">
    <source>
        <dbReference type="ARBA" id="ARBA00022737"/>
    </source>
</evidence>
<dbReference type="EMBL" id="LXER01000032">
    <property type="protein sequence ID" value="OAT28867.1"/>
    <property type="molecule type" value="Genomic_DNA"/>
</dbReference>
<dbReference type="InterPro" id="IPR005881">
    <property type="entry name" value="Ser_O-AcTrfase"/>
</dbReference>
<keyword evidence="2 5" id="KW-0808">Transferase</keyword>
<dbReference type="InterPro" id="IPR011004">
    <property type="entry name" value="Trimer_LpxA-like_sf"/>
</dbReference>
<dbReference type="PIRSF" id="PIRSF000441">
    <property type="entry name" value="CysE"/>
    <property type="match status" value="1"/>
</dbReference>
<evidence type="ECO:0000313" key="6">
    <source>
        <dbReference type="EMBL" id="OAT28867.1"/>
    </source>
</evidence>
<sequence length="178" mass="20569">MYSHLKKCLQKEVLKSDRAFSWMRVIHRAWKCPDRRFYFWFRLWGYFFKAKKGFLSRYAKKKLIKLNREYAIDISPLATIAEGLEIRHFPGLVIRPDCEIGRNIVLRQSITIGQKTRGDKGKTVIGDNVNVGANSCIIGDITIGSNVTIGAMSFVNKDIPDNHIVYTRKEMELISKEV</sequence>
<dbReference type="Pfam" id="PF00132">
    <property type="entry name" value="Hexapep"/>
    <property type="match status" value="1"/>
</dbReference>
<dbReference type="AlphaFoldDB" id="A0A1B7IHI2"/>
<comment type="caution">
    <text evidence="6">The sequence shown here is derived from an EMBL/GenBank/DDBJ whole genome shotgun (WGS) entry which is preliminary data.</text>
</comment>
<dbReference type="CDD" id="cd03354">
    <property type="entry name" value="LbH_SAT"/>
    <property type="match status" value="1"/>
</dbReference>
<keyword evidence="4 5" id="KW-0012">Acyltransferase</keyword>
<dbReference type="GO" id="GO:0009001">
    <property type="term" value="F:serine O-acetyltransferase activity"/>
    <property type="evidence" value="ECO:0007669"/>
    <property type="project" value="InterPro"/>
</dbReference>
<dbReference type="GO" id="GO:0006535">
    <property type="term" value="P:cysteine biosynthetic process from serine"/>
    <property type="evidence" value="ECO:0007669"/>
    <property type="project" value="InterPro"/>
</dbReference>
<keyword evidence="7" id="KW-1185">Reference proteome</keyword>